<sequence length="164" mass="18463">MGEWVDNSWIWDVKIKDDMPLQADEEAELESLLVILQDVRLNRLVDDSFVCKILIFGWRLLLNRLSTHIALAKMGIINGSENLLCYLCSAAEETLARLFLDCSIVLQVGSISISGWIFRSNSTWTPLVLTAVASLFCQRNDIVFHGAVVRIVGIVDRAKVLAWN</sequence>
<reference evidence="2 3" key="1">
    <citation type="journal article" date="2022" name="Nat. Genet.">
        <title>Improved pea reference genome and pan-genome highlight genomic features and evolutionary characteristics.</title>
        <authorList>
            <person name="Yang T."/>
            <person name="Liu R."/>
            <person name="Luo Y."/>
            <person name="Hu S."/>
            <person name="Wang D."/>
            <person name="Wang C."/>
            <person name="Pandey M.K."/>
            <person name="Ge S."/>
            <person name="Xu Q."/>
            <person name="Li N."/>
            <person name="Li G."/>
            <person name="Huang Y."/>
            <person name="Saxena R.K."/>
            <person name="Ji Y."/>
            <person name="Li M."/>
            <person name="Yan X."/>
            <person name="He Y."/>
            <person name="Liu Y."/>
            <person name="Wang X."/>
            <person name="Xiang C."/>
            <person name="Varshney R.K."/>
            <person name="Ding H."/>
            <person name="Gao S."/>
            <person name="Zong X."/>
        </authorList>
    </citation>
    <scope>NUCLEOTIDE SEQUENCE [LARGE SCALE GENOMIC DNA]</scope>
    <source>
        <strain evidence="2 3">cv. Zhongwan 6</strain>
    </source>
</reference>
<dbReference type="Proteomes" id="UP001058974">
    <property type="component" value="Chromosome 3"/>
</dbReference>
<evidence type="ECO:0000313" key="2">
    <source>
        <dbReference type="EMBL" id="KAI5429491.1"/>
    </source>
</evidence>
<evidence type="ECO:0000313" key="3">
    <source>
        <dbReference type="Proteomes" id="UP001058974"/>
    </source>
</evidence>
<protein>
    <recommendedName>
        <fullName evidence="1">Reverse transcriptase zinc-binding domain-containing protein</fullName>
    </recommendedName>
</protein>
<evidence type="ECO:0000259" key="1">
    <source>
        <dbReference type="Pfam" id="PF13966"/>
    </source>
</evidence>
<dbReference type="Gramene" id="Psat03G0418000-T1">
    <property type="protein sequence ID" value="KAI5429491.1"/>
    <property type="gene ID" value="KIW84_034180"/>
</dbReference>
<accession>A0A9D4XXX1</accession>
<organism evidence="2 3">
    <name type="scientific">Pisum sativum</name>
    <name type="common">Garden pea</name>
    <name type="synonym">Lathyrus oleraceus</name>
    <dbReference type="NCBI Taxonomy" id="3888"/>
    <lineage>
        <taxon>Eukaryota</taxon>
        <taxon>Viridiplantae</taxon>
        <taxon>Streptophyta</taxon>
        <taxon>Embryophyta</taxon>
        <taxon>Tracheophyta</taxon>
        <taxon>Spermatophyta</taxon>
        <taxon>Magnoliopsida</taxon>
        <taxon>eudicotyledons</taxon>
        <taxon>Gunneridae</taxon>
        <taxon>Pentapetalae</taxon>
        <taxon>rosids</taxon>
        <taxon>fabids</taxon>
        <taxon>Fabales</taxon>
        <taxon>Fabaceae</taxon>
        <taxon>Papilionoideae</taxon>
        <taxon>50 kb inversion clade</taxon>
        <taxon>NPAAA clade</taxon>
        <taxon>Hologalegina</taxon>
        <taxon>IRL clade</taxon>
        <taxon>Fabeae</taxon>
        <taxon>Lathyrus</taxon>
    </lineage>
</organism>
<dbReference type="AlphaFoldDB" id="A0A9D4XXX1"/>
<feature type="domain" description="Reverse transcriptase zinc-binding" evidence="1">
    <location>
        <begin position="48"/>
        <end position="107"/>
    </location>
</feature>
<comment type="caution">
    <text evidence="2">The sequence shown here is derived from an EMBL/GenBank/DDBJ whole genome shotgun (WGS) entry which is preliminary data.</text>
</comment>
<dbReference type="Pfam" id="PF13966">
    <property type="entry name" value="zf-RVT"/>
    <property type="match status" value="1"/>
</dbReference>
<keyword evidence="3" id="KW-1185">Reference proteome</keyword>
<dbReference type="InterPro" id="IPR026960">
    <property type="entry name" value="RVT-Znf"/>
</dbReference>
<gene>
    <name evidence="2" type="ORF">KIW84_034180</name>
</gene>
<proteinExistence type="predicted"/>
<name>A0A9D4XXX1_PEA</name>
<dbReference type="EMBL" id="JAMSHJ010000003">
    <property type="protein sequence ID" value="KAI5429491.1"/>
    <property type="molecule type" value="Genomic_DNA"/>
</dbReference>